<dbReference type="Pfam" id="PF01582">
    <property type="entry name" value="TIR"/>
    <property type="match status" value="1"/>
</dbReference>
<keyword evidence="1" id="KW-0479">Metal-binding</keyword>
<dbReference type="OrthoDB" id="6072910at2759"/>
<dbReference type="GO" id="GO:0002218">
    <property type="term" value="P:activation of innate immune response"/>
    <property type="evidence" value="ECO:0007669"/>
    <property type="project" value="InterPro"/>
</dbReference>
<name>A0A8S3TH42_MYTED</name>
<dbReference type="GO" id="GO:0000045">
    <property type="term" value="P:autophagosome assembly"/>
    <property type="evidence" value="ECO:0007669"/>
    <property type="project" value="TreeGrafter"/>
</dbReference>
<dbReference type="GO" id="GO:0032481">
    <property type="term" value="P:positive regulation of type I interferon production"/>
    <property type="evidence" value="ECO:0007669"/>
    <property type="project" value="InterPro"/>
</dbReference>
<feature type="domain" description="B box-type" evidence="4">
    <location>
        <begin position="737"/>
        <end position="787"/>
    </location>
</feature>
<dbReference type="PROSITE" id="PS50119">
    <property type="entry name" value="ZF_BBOX"/>
    <property type="match status" value="1"/>
</dbReference>
<dbReference type="CDD" id="cd19757">
    <property type="entry name" value="Bbox1"/>
    <property type="match status" value="1"/>
</dbReference>
<dbReference type="InterPro" id="IPR055432">
    <property type="entry name" value="STING_LBD"/>
</dbReference>
<dbReference type="SUPFAM" id="SSF52200">
    <property type="entry name" value="Toll/Interleukin receptor TIR domain"/>
    <property type="match status" value="2"/>
</dbReference>
<protein>
    <submittedName>
        <fullName evidence="5">TMEM173</fullName>
    </submittedName>
</protein>
<evidence type="ECO:0000259" key="3">
    <source>
        <dbReference type="PROSITE" id="PS50104"/>
    </source>
</evidence>
<dbReference type="GO" id="GO:0061709">
    <property type="term" value="P:reticulophagy"/>
    <property type="evidence" value="ECO:0007669"/>
    <property type="project" value="TreeGrafter"/>
</dbReference>
<dbReference type="Gene3D" id="2.120.10.30">
    <property type="entry name" value="TolB, C-terminal domain"/>
    <property type="match status" value="1"/>
</dbReference>
<dbReference type="GO" id="GO:0016239">
    <property type="term" value="P:positive regulation of macroautophagy"/>
    <property type="evidence" value="ECO:0007669"/>
    <property type="project" value="TreeGrafter"/>
</dbReference>
<evidence type="ECO:0000256" key="2">
    <source>
        <dbReference type="SAM" id="Coils"/>
    </source>
</evidence>
<dbReference type="PANTHER" id="PTHR34339:SF1">
    <property type="entry name" value="STIMULATOR OF INTERFERON GENES PROTEIN"/>
    <property type="match status" value="1"/>
</dbReference>
<keyword evidence="1" id="KW-0862">Zinc</keyword>
<dbReference type="PROSITE" id="PS50104">
    <property type="entry name" value="TIR"/>
    <property type="match status" value="1"/>
</dbReference>
<dbReference type="InterPro" id="IPR000157">
    <property type="entry name" value="TIR_dom"/>
</dbReference>
<dbReference type="InterPro" id="IPR000315">
    <property type="entry name" value="Znf_B-box"/>
</dbReference>
<sequence>MTDGCDASYPMNSINSKLSKNYNGTTYIYCLISTWKKKKVQRHSKYSTAKNNKMEEDGCSNIKESDGRLEVFISHSNNSEDEQIVSEIIVPKLEAKNIKICGQDELRPGNLVLPEITKLIHKIDKTLLFMSKNSLKSPWCSFELLISLEKSQRINRLAVVLLLYEIEESSDDWVTEVVEGLNEIRTIGDIMPAGNVAHGLVWSHYNGYQQYVLPVLKKKVKELDWYKNQPAEIQGRVSFKMYEMVPKSCTVKHDLPKEDSNIKEVAKIEIIVPMRAGNFRKIIVKIYSVTDGNETFYCMCDYPNVIGTMKVMEDNNLARFSHTYKGNEEGGYTTAAPFTTDDKELQLDRFYYTMNSVLNHFEDCRKTARVLRFDDEYETISAVLMKAAREDLLSASEIKKIKRDNQTSLELVDQSQYRYPSDQGVNEIMEVDLGSTFSKNLIEASQKCRWIIFLLTDYALKDTTLTFQVMSALGVSIYQKRVKVIPVVKRCEKLYIPESLRWVTYIPFDTKNRHLESLHSIVSGKDIPMETQLILPAGDVAYGLAWNYVTNYLIQVLPGKEFANHVLNGIDQALKENHISNGICPHKLYIVIPKSCGAGGVLKDKREDEGRITNFTKTPDVFPFGPGRPFSCNIYKIKAKDSAMDTGLYFVGQYAAPVTCLEEMKKWNIAGVDSVTMGSEACSFNTIVTELMRNAVPKQAQYCEFIFFDDDTESLADIMEQEVRSSVDTEDTEMSSTTVLPCDTCKYRKNENPAAHWCSECEEGLCADCYAHHTHSKTSRKHGIITINEYEQLPAFIHEKKHYCNEHDEKYDYFCPVHKTPCCKISSDTEHKNCKGLSLISDIVHGVKKSSAFSEMSSTIENIQHNMDKILKDKETNLKTIHESKMKFQSEIKEIREKLVNLFDKLERKLQDELEAIEKKIIQQSEDFITEVTDGKNKVMKIQENIDAIKKHATDFQAFVGMNELKDDVENKKKYLQVLYGDTRLDRINIHCNVNEKIKLFLIDLQTFGDIQEERISTKGLFSVNNQDKNVTHEKSKTTESKIQKSRSEPAVKAKVKRTLIVPAGSNKNTITSCAIFPNGKFAFVDGTYNHRIVIMDSTGTSSGEILLSPLFAFDVACIDNKTIAITTGSSGQIAFANILSKKIKKSIGTTWQCDGITHADGKLIFSVYAKGIHVLHLDTGHISTIHKANITVDTYLTSFGDKIYHTNWKTNSVTCFDMDGNSLWTYEDEKVLQKPRGIAVDSQHNVYVASLGTESIVVISSNGKEGRQLLTKKDGIENVRAIYYDKVSNCLLVCTLSGSAFLFEI</sequence>
<evidence type="ECO:0000313" key="5">
    <source>
        <dbReference type="EMBL" id="CAG2229643.1"/>
    </source>
</evidence>
<dbReference type="InterPro" id="IPR029158">
    <property type="entry name" value="STING"/>
</dbReference>
<dbReference type="GO" id="GO:0045087">
    <property type="term" value="P:innate immune response"/>
    <property type="evidence" value="ECO:0007669"/>
    <property type="project" value="TreeGrafter"/>
</dbReference>
<dbReference type="Gene3D" id="3.30.160.60">
    <property type="entry name" value="Classic Zinc Finger"/>
    <property type="match status" value="1"/>
</dbReference>
<gene>
    <name evidence="5" type="ORF">MEDL_42528</name>
</gene>
<organism evidence="5 6">
    <name type="scientific">Mytilus edulis</name>
    <name type="common">Blue mussel</name>
    <dbReference type="NCBI Taxonomy" id="6550"/>
    <lineage>
        <taxon>Eukaryota</taxon>
        <taxon>Metazoa</taxon>
        <taxon>Spiralia</taxon>
        <taxon>Lophotrochozoa</taxon>
        <taxon>Mollusca</taxon>
        <taxon>Bivalvia</taxon>
        <taxon>Autobranchia</taxon>
        <taxon>Pteriomorphia</taxon>
        <taxon>Mytilida</taxon>
        <taxon>Mytiloidea</taxon>
        <taxon>Mytilidae</taxon>
        <taxon>Mytilinae</taxon>
        <taxon>Mytilus</taxon>
    </lineage>
</organism>
<dbReference type="InterPro" id="IPR011042">
    <property type="entry name" value="6-blade_b-propeller_TolB-like"/>
</dbReference>
<keyword evidence="2" id="KW-0175">Coiled coil</keyword>
<dbReference type="GO" id="GO:0008270">
    <property type="term" value="F:zinc ion binding"/>
    <property type="evidence" value="ECO:0007669"/>
    <property type="project" value="UniProtKB-KW"/>
</dbReference>
<dbReference type="Gene3D" id="1.20.5.5200">
    <property type="match status" value="2"/>
</dbReference>
<dbReference type="GO" id="GO:0007165">
    <property type="term" value="P:signal transduction"/>
    <property type="evidence" value="ECO:0007669"/>
    <property type="project" value="InterPro"/>
</dbReference>
<dbReference type="Gene3D" id="3.40.50.10140">
    <property type="entry name" value="Toll/interleukin-1 receptor homology (TIR) domain"/>
    <property type="match status" value="2"/>
</dbReference>
<dbReference type="GO" id="GO:0061507">
    <property type="term" value="F:2',3'-cyclic GMP-AMP binding"/>
    <property type="evidence" value="ECO:0007669"/>
    <property type="project" value="TreeGrafter"/>
</dbReference>
<dbReference type="PANTHER" id="PTHR34339">
    <property type="entry name" value="STIMULATOR OF INTERFERON GENES PROTEIN"/>
    <property type="match status" value="1"/>
</dbReference>
<dbReference type="GO" id="GO:0035438">
    <property type="term" value="F:cyclic-di-GMP binding"/>
    <property type="evidence" value="ECO:0007669"/>
    <property type="project" value="TreeGrafter"/>
</dbReference>
<dbReference type="SMART" id="SM00255">
    <property type="entry name" value="TIR"/>
    <property type="match status" value="1"/>
</dbReference>
<feature type="coiled-coil region" evidence="2">
    <location>
        <begin position="885"/>
        <end position="927"/>
    </location>
</feature>
<dbReference type="InterPro" id="IPR038623">
    <property type="entry name" value="STING_C_sf"/>
</dbReference>
<dbReference type="Proteomes" id="UP000683360">
    <property type="component" value="Unassembled WGS sequence"/>
</dbReference>
<evidence type="ECO:0000256" key="1">
    <source>
        <dbReference type="PROSITE-ProRule" id="PRU00024"/>
    </source>
</evidence>
<accession>A0A8S3TH42</accession>
<proteinExistence type="predicted"/>
<dbReference type="GO" id="GO:0005789">
    <property type="term" value="C:endoplasmic reticulum membrane"/>
    <property type="evidence" value="ECO:0007669"/>
    <property type="project" value="TreeGrafter"/>
</dbReference>
<keyword evidence="1" id="KW-0863">Zinc-finger</keyword>
<evidence type="ECO:0000313" key="6">
    <source>
        <dbReference type="Proteomes" id="UP000683360"/>
    </source>
</evidence>
<reference evidence="5" key="1">
    <citation type="submission" date="2021-03" db="EMBL/GenBank/DDBJ databases">
        <authorList>
            <person name="Bekaert M."/>
        </authorList>
    </citation>
    <scope>NUCLEOTIDE SEQUENCE</scope>
</reference>
<comment type="caution">
    <text evidence="5">The sequence shown here is derived from an EMBL/GenBank/DDBJ whole genome shotgun (WGS) entry which is preliminary data.</text>
</comment>
<dbReference type="Gene3D" id="3.40.50.12100">
    <property type="entry name" value="Stimulator of interferon genes protein"/>
    <property type="match status" value="2"/>
</dbReference>
<evidence type="ECO:0000259" key="4">
    <source>
        <dbReference type="PROSITE" id="PS50119"/>
    </source>
</evidence>
<feature type="domain" description="TIR" evidence="3">
    <location>
        <begin position="67"/>
        <end position="245"/>
    </location>
</feature>
<dbReference type="SUPFAM" id="SSF63825">
    <property type="entry name" value="YWTD domain"/>
    <property type="match status" value="1"/>
</dbReference>
<dbReference type="GO" id="GO:0005776">
    <property type="term" value="C:autophagosome"/>
    <property type="evidence" value="ECO:0007669"/>
    <property type="project" value="TreeGrafter"/>
</dbReference>
<dbReference type="EMBL" id="CAJPWZ010002033">
    <property type="protein sequence ID" value="CAG2229643.1"/>
    <property type="molecule type" value="Genomic_DNA"/>
</dbReference>
<dbReference type="Pfam" id="PF15009">
    <property type="entry name" value="STING_LBD"/>
    <property type="match status" value="2"/>
</dbReference>
<dbReference type="InterPro" id="IPR035897">
    <property type="entry name" value="Toll_tir_struct_dom_sf"/>
</dbReference>
<keyword evidence="6" id="KW-1185">Reference proteome</keyword>